<name>F6VUK4_ORNAN</name>
<keyword evidence="9" id="KW-1185">Reference proteome</keyword>
<feature type="signal peptide" evidence="6">
    <location>
        <begin position="1"/>
        <end position="18"/>
    </location>
</feature>
<protein>
    <recommendedName>
        <fullName evidence="7">Kazal-like domain-containing protein</fullName>
    </recommendedName>
</protein>
<dbReference type="GO" id="GO:0005576">
    <property type="term" value="C:extracellular region"/>
    <property type="evidence" value="ECO:0007669"/>
    <property type="project" value="UniProtKB-SubCell"/>
</dbReference>
<sequence length="62" mass="6893">MWGLIILCLSQCLVLCLAFNKYRVAMPDCKTPLAKCTKIYEPVCGSDGETYANECLLCEANK</sequence>
<dbReference type="Pfam" id="PF00050">
    <property type="entry name" value="Kazal_1"/>
    <property type="match status" value="1"/>
</dbReference>
<evidence type="ECO:0000256" key="4">
    <source>
        <dbReference type="ARBA" id="ARBA00022900"/>
    </source>
</evidence>
<reference evidence="8" key="3">
    <citation type="submission" date="2025-09" db="UniProtKB">
        <authorList>
            <consortium name="Ensembl"/>
        </authorList>
    </citation>
    <scope>IDENTIFICATION</scope>
    <source>
        <strain evidence="8">Glennie</strain>
    </source>
</reference>
<keyword evidence="5" id="KW-1015">Disulfide bond</keyword>
<organism evidence="8 9">
    <name type="scientific">Ornithorhynchus anatinus</name>
    <name type="common">Duckbill platypus</name>
    <dbReference type="NCBI Taxonomy" id="9258"/>
    <lineage>
        <taxon>Eukaryota</taxon>
        <taxon>Metazoa</taxon>
        <taxon>Chordata</taxon>
        <taxon>Craniata</taxon>
        <taxon>Vertebrata</taxon>
        <taxon>Euteleostomi</taxon>
        <taxon>Mammalia</taxon>
        <taxon>Monotremata</taxon>
        <taxon>Ornithorhynchidae</taxon>
        <taxon>Ornithorhynchus</taxon>
    </lineage>
</organism>
<dbReference type="MEROPS" id="I01.062"/>
<proteinExistence type="predicted"/>
<dbReference type="SMART" id="SM00280">
    <property type="entry name" value="KAZAL"/>
    <property type="match status" value="1"/>
</dbReference>
<dbReference type="Ensembl" id="ENSOANT00000029167.2">
    <property type="protein sequence ID" value="ENSOANP00000025363.2"/>
    <property type="gene ID" value="ENSOANG00000019982.3"/>
</dbReference>
<dbReference type="InterPro" id="IPR001239">
    <property type="entry name" value="Prot_inh_Kazal-m"/>
</dbReference>
<evidence type="ECO:0000256" key="3">
    <source>
        <dbReference type="ARBA" id="ARBA00022690"/>
    </source>
</evidence>
<dbReference type="PANTHER" id="PTHR21312:SF28">
    <property type="entry name" value="OVOINHIBITOR-RELATED"/>
    <property type="match status" value="1"/>
</dbReference>
<evidence type="ECO:0000259" key="7">
    <source>
        <dbReference type="PROSITE" id="PS51465"/>
    </source>
</evidence>
<dbReference type="STRING" id="9258.ENSOANP00000025363"/>
<keyword evidence="2" id="KW-0964">Secreted</keyword>
<evidence type="ECO:0000256" key="1">
    <source>
        <dbReference type="ARBA" id="ARBA00004613"/>
    </source>
</evidence>
<dbReference type="PROSITE" id="PS51465">
    <property type="entry name" value="KAZAL_2"/>
    <property type="match status" value="1"/>
</dbReference>
<reference evidence="8 9" key="1">
    <citation type="journal article" date="2008" name="Nature">
        <title>Genome analysis of the platypus reveals unique signatures of evolution.</title>
        <authorList>
            <person name="Warren W.C."/>
            <person name="Hillier L.W."/>
            <person name="Marshall Graves J.A."/>
            <person name="Birney E."/>
            <person name="Ponting C.P."/>
            <person name="Grutzner F."/>
            <person name="Belov K."/>
            <person name="Miller W."/>
            <person name="Clarke L."/>
            <person name="Chinwalla A.T."/>
            <person name="Yang S.P."/>
            <person name="Heger A."/>
            <person name="Locke D.P."/>
            <person name="Miethke P."/>
            <person name="Waters P.D."/>
            <person name="Veyrunes F."/>
            <person name="Fulton L."/>
            <person name="Fulton B."/>
            <person name="Graves T."/>
            <person name="Wallis J."/>
            <person name="Puente X.S."/>
            <person name="Lopez-Otin C."/>
            <person name="Ordonez G.R."/>
            <person name="Eichler E.E."/>
            <person name="Chen L."/>
            <person name="Cheng Z."/>
            <person name="Deakin J.E."/>
            <person name="Alsop A."/>
            <person name="Thompson K."/>
            <person name="Kirby P."/>
            <person name="Papenfuss A.T."/>
            <person name="Wakefield M.J."/>
            <person name="Olender T."/>
            <person name="Lancet D."/>
            <person name="Huttley G.A."/>
            <person name="Smit A.F."/>
            <person name="Pask A."/>
            <person name="Temple-Smith P."/>
            <person name="Batzer M.A."/>
            <person name="Walker J.A."/>
            <person name="Konkel M.K."/>
            <person name="Harris R.S."/>
            <person name="Whittington C.M."/>
            <person name="Wong E.S."/>
            <person name="Gemmell N.J."/>
            <person name="Buschiazzo E."/>
            <person name="Vargas Jentzsch I.M."/>
            <person name="Merkel A."/>
            <person name="Schmitz J."/>
            <person name="Zemann A."/>
            <person name="Churakov G."/>
            <person name="Kriegs J.O."/>
            <person name="Brosius J."/>
            <person name="Murchison E.P."/>
            <person name="Sachidanandam R."/>
            <person name="Smith C."/>
            <person name="Hannon G.J."/>
            <person name="Tsend-Ayush E."/>
            <person name="McMillan D."/>
            <person name="Attenborough R."/>
            <person name="Rens W."/>
            <person name="Ferguson-Smith M."/>
            <person name="Lefevre C.M."/>
            <person name="Sharp J.A."/>
            <person name="Nicholas K.R."/>
            <person name="Ray D.A."/>
            <person name="Kube M."/>
            <person name="Reinhardt R."/>
            <person name="Pringle T.H."/>
            <person name="Taylor J."/>
            <person name="Jones R.C."/>
            <person name="Nixon B."/>
            <person name="Dacheux J.L."/>
            <person name="Niwa H."/>
            <person name="Sekita Y."/>
            <person name="Huang X."/>
            <person name="Stark A."/>
            <person name="Kheradpour P."/>
            <person name="Kellis M."/>
            <person name="Flicek P."/>
            <person name="Chen Y."/>
            <person name="Webber C."/>
            <person name="Hardison R."/>
            <person name="Nelson J."/>
            <person name="Hallsworth-Pepin K."/>
            <person name="Delehaunty K."/>
            <person name="Markovic C."/>
            <person name="Minx P."/>
            <person name="Feng Y."/>
            <person name="Kremitzki C."/>
            <person name="Mitreva M."/>
            <person name="Glasscock J."/>
            <person name="Wylie T."/>
            <person name="Wohldmann P."/>
            <person name="Thiru P."/>
            <person name="Nhan M.N."/>
            <person name="Pohl C.S."/>
            <person name="Smith S.M."/>
            <person name="Hou S."/>
            <person name="Nefedov M."/>
            <person name="de Jong P.J."/>
            <person name="Renfree M.B."/>
            <person name="Mardis E.R."/>
            <person name="Wilson R.K."/>
        </authorList>
    </citation>
    <scope>NUCLEOTIDE SEQUENCE [LARGE SCALE GENOMIC DNA]</scope>
    <source>
        <strain evidence="8 9">Glennie</strain>
    </source>
</reference>
<comment type="subcellular location">
    <subcellularLocation>
        <location evidence="1">Secreted</location>
    </subcellularLocation>
</comment>
<evidence type="ECO:0000256" key="6">
    <source>
        <dbReference type="SAM" id="SignalP"/>
    </source>
</evidence>
<evidence type="ECO:0000313" key="8">
    <source>
        <dbReference type="Ensembl" id="ENSOANP00000025363.2"/>
    </source>
</evidence>
<dbReference type="SUPFAM" id="SSF100895">
    <property type="entry name" value="Kazal-type serine protease inhibitors"/>
    <property type="match status" value="1"/>
</dbReference>
<dbReference type="PROSITE" id="PS00282">
    <property type="entry name" value="KAZAL_1"/>
    <property type="match status" value="1"/>
</dbReference>
<dbReference type="InterPro" id="IPR036058">
    <property type="entry name" value="Kazal_dom_sf"/>
</dbReference>
<evidence type="ECO:0000313" key="9">
    <source>
        <dbReference type="Proteomes" id="UP000002279"/>
    </source>
</evidence>
<dbReference type="PANTHER" id="PTHR21312">
    <property type="entry name" value="SERINE PROTEASE INHIBITOR"/>
    <property type="match status" value="1"/>
</dbReference>
<keyword evidence="6" id="KW-0732">Signal</keyword>
<dbReference type="InParanoid" id="F6VUK4"/>
<accession>F6VUK4</accession>
<dbReference type="PRINTS" id="PR00290">
    <property type="entry name" value="KAZALINHBTR"/>
</dbReference>
<feature type="domain" description="Kazal-like" evidence="7">
    <location>
        <begin position="23"/>
        <end position="62"/>
    </location>
</feature>
<keyword evidence="4" id="KW-0722">Serine protease inhibitor</keyword>
<dbReference type="AlphaFoldDB" id="F6VUK4"/>
<feature type="chain" id="PRO_5027723692" description="Kazal-like domain-containing protein" evidence="6">
    <location>
        <begin position="19"/>
        <end position="62"/>
    </location>
</feature>
<dbReference type="InterPro" id="IPR002350">
    <property type="entry name" value="Kazal_dom"/>
</dbReference>
<dbReference type="HOGENOM" id="CLU_169765_2_1_1"/>
<dbReference type="Bgee" id="ENSOANG00000019982">
    <property type="expression patterns" value="Expressed in adult mammalian kidney and 3 other cell types or tissues"/>
</dbReference>
<evidence type="ECO:0000256" key="5">
    <source>
        <dbReference type="ARBA" id="ARBA00023157"/>
    </source>
</evidence>
<dbReference type="Proteomes" id="UP000002279">
    <property type="component" value="Chromosome X2"/>
</dbReference>
<dbReference type="eggNOG" id="KOG3649">
    <property type="taxonomic scope" value="Eukaryota"/>
</dbReference>
<evidence type="ECO:0000256" key="2">
    <source>
        <dbReference type="ARBA" id="ARBA00022525"/>
    </source>
</evidence>
<reference evidence="8" key="2">
    <citation type="submission" date="2025-08" db="UniProtKB">
        <authorList>
            <consortium name="Ensembl"/>
        </authorList>
    </citation>
    <scope>IDENTIFICATION</scope>
    <source>
        <strain evidence="8">Glennie</strain>
    </source>
</reference>
<dbReference type="Gene3D" id="3.30.60.30">
    <property type="match status" value="1"/>
</dbReference>
<dbReference type="GO" id="GO:0004867">
    <property type="term" value="F:serine-type endopeptidase inhibitor activity"/>
    <property type="evidence" value="ECO:0007669"/>
    <property type="project" value="UniProtKB-KW"/>
</dbReference>
<keyword evidence="3" id="KW-0646">Protease inhibitor</keyword>